<comment type="caution">
    <text evidence="3">The sequence shown here is derived from an EMBL/GenBank/DDBJ whole genome shotgun (WGS) entry which is preliminary data.</text>
</comment>
<reference evidence="3 4" key="1">
    <citation type="submission" date="2024-06" db="EMBL/GenBank/DDBJ databases">
        <title>The Natural Products Discovery Center: Release of the First 8490 Sequenced Strains for Exploring Actinobacteria Biosynthetic Diversity.</title>
        <authorList>
            <person name="Kalkreuter E."/>
            <person name="Kautsar S.A."/>
            <person name="Yang D."/>
            <person name="Bader C.D."/>
            <person name="Teijaro C.N."/>
            <person name="Fluegel L."/>
            <person name="Davis C.M."/>
            <person name="Simpson J.R."/>
            <person name="Lauterbach L."/>
            <person name="Steele A.D."/>
            <person name="Gui C."/>
            <person name="Meng S."/>
            <person name="Li G."/>
            <person name="Viehrig K."/>
            <person name="Ye F."/>
            <person name="Su P."/>
            <person name="Kiefer A.F."/>
            <person name="Nichols A."/>
            <person name="Cepeda A.J."/>
            <person name="Yan W."/>
            <person name="Fan B."/>
            <person name="Jiang Y."/>
            <person name="Adhikari A."/>
            <person name="Zheng C.-J."/>
            <person name="Schuster L."/>
            <person name="Cowan T.M."/>
            <person name="Smanski M.J."/>
            <person name="Chevrette M.G."/>
            <person name="De Carvalho L.P.S."/>
            <person name="Shen B."/>
        </authorList>
    </citation>
    <scope>NUCLEOTIDE SEQUENCE [LARGE SCALE GENOMIC DNA]</scope>
    <source>
        <strain evidence="3 4">NPDC048946</strain>
    </source>
</reference>
<feature type="domain" description="Putative heavy-metal chelation" evidence="2">
    <location>
        <begin position="154"/>
        <end position="265"/>
    </location>
</feature>
<gene>
    <name evidence="3" type="ORF">AB0C36_07985</name>
</gene>
<feature type="region of interest" description="Disordered" evidence="1">
    <location>
        <begin position="1"/>
        <end position="22"/>
    </location>
</feature>
<evidence type="ECO:0000259" key="2">
    <source>
        <dbReference type="Pfam" id="PF04016"/>
    </source>
</evidence>
<dbReference type="RefSeq" id="WP_358350901.1">
    <property type="nucleotide sequence ID" value="NZ_JBEZFP010000014.1"/>
</dbReference>
<proteinExistence type="predicted"/>
<organism evidence="3 4">
    <name type="scientific">Streptodolium elevatio</name>
    <dbReference type="NCBI Taxonomy" id="3157996"/>
    <lineage>
        <taxon>Bacteria</taxon>
        <taxon>Bacillati</taxon>
        <taxon>Actinomycetota</taxon>
        <taxon>Actinomycetes</taxon>
        <taxon>Kitasatosporales</taxon>
        <taxon>Streptomycetaceae</taxon>
        <taxon>Streptodolium</taxon>
    </lineage>
</organism>
<dbReference type="Gene3D" id="3.40.50.11590">
    <property type="match status" value="1"/>
</dbReference>
<accession>A0ABV3DDX0</accession>
<evidence type="ECO:0000313" key="4">
    <source>
        <dbReference type="Proteomes" id="UP001551482"/>
    </source>
</evidence>
<dbReference type="Pfam" id="PF04016">
    <property type="entry name" value="DUF364"/>
    <property type="match status" value="1"/>
</dbReference>
<dbReference type="SUPFAM" id="SSF159713">
    <property type="entry name" value="Dhaf3308-like"/>
    <property type="match status" value="1"/>
</dbReference>
<evidence type="ECO:0000313" key="3">
    <source>
        <dbReference type="EMBL" id="MEU8133432.1"/>
    </source>
</evidence>
<name>A0ABV3DDX0_9ACTN</name>
<evidence type="ECO:0000256" key="1">
    <source>
        <dbReference type="SAM" id="MobiDB-lite"/>
    </source>
</evidence>
<feature type="region of interest" description="Disordered" evidence="1">
    <location>
        <begin position="288"/>
        <end position="308"/>
    </location>
</feature>
<protein>
    <submittedName>
        <fullName evidence="3">DUF364 domain-containing protein</fullName>
    </submittedName>
</protein>
<keyword evidence="4" id="KW-1185">Reference proteome</keyword>
<dbReference type="EMBL" id="JBEZFP010000014">
    <property type="protein sequence ID" value="MEU8133432.1"/>
    <property type="molecule type" value="Genomic_DNA"/>
</dbReference>
<dbReference type="Proteomes" id="UP001551482">
    <property type="component" value="Unassembled WGS sequence"/>
</dbReference>
<sequence>MTRRSLGVGPVVRTGSSPEPEVPPTVDALLHAAVSGLLGPDPGQLRVGTCFVTRQGVRHHGRLSGYRNDVVSLRVGAAVGSCALEPGEVPDDTVLGCAGQDVAALLAHPARAIHVATLDAYLMHLRPHAGHADDTVRIPSGDSLDKSRTRASAVVDLLPATPPARVLVVGVVNSLLAELRERGFRYVPCDLRSGATEWGEAHERDATGHLDACDALLASGMTLGNGTFEPLAAHARATGKPFVLFAQTASAVAPFFLGHGVTAVSAEPYPFFWLDGGPTAIHRYRTPVRPRGARPAPQTTPIVREETW</sequence>
<dbReference type="InterPro" id="IPR007161">
    <property type="entry name" value="DUF364"/>
</dbReference>